<evidence type="ECO:0000256" key="2">
    <source>
        <dbReference type="ARBA" id="ARBA00022475"/>
    </source>
</evidence>
<dbReference type="InterPro" id="IPR017452">
    <property type="entry name" value="GPCR_Rhodpsn_7TM"/>
</dbReference>
<dbReference type="GO" id="GO:0045202">
    <property type="term" value="C:synapse"/>
    <property type="evidence" value="ECO:0007669"/>
    <property type="project" value="GOC"/>
</dbReference>
<evidence type="ECO:0000313" key="11">
    <source>
        <dbReference type="EMBL" id="KAK2556888.1"/>
    </source>
</evidence>
<keyword evidence="8" id="KW-0807">Transducer</keyword>
<dbReference type="GO" id="GO:0004993">
    <property type="term" value="F:G protein-coupled serotonin receptor activity"/>
    <property type="evidence" value="ECO:0007669"/>
    <property type="project" value="TreeGrafter"/>
</dbReference>
<feature type="transmembrane region" description="Helical" evidence="9">
    <location>
        <begin position="184"/>
        <end position="211"/>
    </location>
</feature>
<evidence type="ECO:0000256" key="1">
    <source>
        <dbReference type="ARBA" id="ARBA00004651"/>
    </source>
</evidence>
<dbReference type="AlphaFoldDB" id="A0AAD9Q916"/>
<feature type="transmembrane region" description="Helical" evidence="9">
    <location>
        <begin position="110"/>
        <end position="128"/>
    </location>
</feature>
<evidence type="ECO:0000256" key="9">
    <source>
        <dbReference type="SAM" id="Phobius"/>
    </source>
</evidence>
<proteinExistence type="predicted"/>
<dbReference type="CDD" id="cd00637">
    <property type="entry name" value="7tm_classA_rhodopsin-like"/>
    <property type="match status" value="1"/>
</dbReference>
<feature type="transmembrane region" description="Helical" evidence="9">
    <location>
        <begin position="69"/>
        <end position="90"/>
    </location>
</feature>
<feature type="domain" description="G-protein coupled receptors family 1 profile" evidence="10">
    <location>
        <begin position="49"/>
        <end position="300"/>
    </location>
</feature>
<dbReference type="PANTHER" id="PTHR24247">
    <property type="entry name" value="5-HYDROXYTRYPTAMINE RECEPTOR"/>
    <property type="match status" value="1"/>
</dbReference>
<dbReference type="GO" id="GO:0005886">
    <property type="term" value="C:plasma membrane"/>
    <property type="evidence" value="ECO:0007669"/>
    <property type="project" value="UniProtKB-SubCell"/>
</dbReference>
<evidence type="ECO:0000313" key="12">
    <source>
        <dbReference type="Proteomes" id="UP001249851"/>
    </source>
</evidence>
<evidence type="ECO:0000256" key="8">
    <source>
        <dbReference type="ARBA" id="ARBA00023224"/>
    </source>
</evidence>
<dbReference type="GO" id="GO:0007268">
    <property type="term" value="P:chemical synaptic transmission"/>
    <property type="evidence" value="ECO:0007669"/>
    <property type="project" value="TreeGrafter"/>
</dbReference>
<keyword evidence="4 9" id="KW-1133">Transmembrane helix</keyword>
<comment type="subcellular location">
    <subcellularLocation>
        <location evidence="1">Cell membrane</location>
        <topology evidence="1">Multi-pass membrane protein</topology>
    </subcellularLocation>
</comment>
<reference evidence="11" key="1">
    <citation type="journal article" date="2023" name="G3 (Bethesda)">
        <title>Whole genome assembly and annotation of the endangered Caribbean coral Acropora cervicornis.</title>
        <authorList>
            <person name="Selwyn J.D."/>
            <person name="Vollmer S.V."/>
        </authorList>
    </citation>
    <scope>NUCLEOTIDE SEQUENCE</scope>
    <source>
        <strain evidence="11">K2</strain>
    </source>
</reference>
<dbReference type="InterPro" id="IPR000276">
    <property type="entry name" value="GPCR_Rhodpsn"/>
</dbReference>
<dbReference type="PANTHER" id="PTHR24247:SF202">
    <property type="entry name" value="5-HYDROXYTRYPTAMINE RECEPTOR 1"/>
    <property type="match status" value="1"/>
</dbReference>
<comment type="caution">
    <text evidence="11">The sequence shown here is derived from an EMBL/GenBank/DDBJ whole genome shotgun (WGS) entry which is preliminary data.</text>
</comment>
<evidence type="ECO:0000256" key="7">
    <source>
        <dbReference type="ARBA" id="ARBA00023170"/>
    </source>
</evidence>
<evidence type="ECO:0000256" key="5">
    <source>
        <dbReference type="ARBA" id="ARBA00023040"/>
    </source>
</evidence>
<dbReference type="GO" id="GO:0030594">
    <property type="term" value="F:neurotransmitter receptor activity"/>
    <property type="evidence" value="ECO:0007669"/>
    <property type="project" value="TreeGrafter"/>
</dbReference>
<dbReference type="Pfam" id="PF00001">
    <property type="entry name" value="7tm_1"/>
    <property type="match status" value="1"/>
</dbReference>
<evidence type="ECO:0000259" key="10">
    <source>
        <dbReference type="PROSITE" id="PS50262"/>
    </source>
</evidence>
<dbReference type="Proteomes" id="UP001249851">
    <property type="component" value="Unassembled WGS sequence"/>
</dbReference>
<keyword evidence="7 11" id="KW-0675">Receptor</keyword>
<keyword evidence="12" id="KW-1185">Reference proteome</keyword>
<keyword evidence="2" id="KW-1003">Cell membrane</keyword>
<evidence type="ECO:0000256" key="4">
    <source>
        <dbReference type="ARBA" id="ARBA00022989"/>
    </source>
</evidence>
<feature type="transmembrane region" description="Helical" evidence="9">
    <location>
        <begin position="283"/>
        <end position="303"/>
    </location>
</feature>
<dbReference type="SUPFAM" id="SSF81321">
    <property type="entry name" value="Family A G protein-coupled receptor-like"/>
    <property type="match status" value="1"/>
</dbReference>
<reference evidence="11" key="2">
    <citation type="journal article" date="2023" name="Science">
        <title>Genomic signatures of disease resistance in endangered staghorn corals.</title>
        <authorList>
            <person name="Vollmer S.V."/>
            <person name="Selwyn J.D."/>
            <person name="Despard B.A."/>
            <person name="Roesel C.L."/>
        </authorList>
    </citation>
    <scope>NUCLEOTIDE SEQUENCE</scope>
    <source>
        <strain evidence="11">K2</strain>
    </source>
</reference>
<name>A0AAD9Q916_ACRCE</name>
<keyword evidence="3 9" id="KW-0812">Transmembrane</keyword>
<accession>A0AAD9Q916</accession>
<feature type="transmembrane region" description="Helical" evidence="9">
    <location>
        <begin position="35"/>
        <end position="57"/>
    </location>
</feature>
<feature type="transmembrane region" description="Helical" evidence="9">
    <location>
        <begin position="148"/>
        <end position="169"/>
    </location>
</feature>
<dbReference type="GO" id="GO:0030425">
    <property type="term" value="C:dendrite"/>
    <property type="evidence" value="ECO:0007669"/>
    <property type="project" value="TreeGrafter"/>
</dbReference>
<evidence type="ECO:0000256" key="6">
    <source>
        <dbReference type="ARBA" id="ARBA00023136"/>
    </source>
</evidence>
<dbReference type="PRINTS" id="PR00237">
    <property type="entry name" value="GPCRRHODOPSN"/>
</dbReference>
<keyword evidence="5" id="KW-0297">G-protein coupled receptor</keyword>
<protein>
    <submittedName>
        <fullName evidence="11">Beta-2 adrenergic receptor</fullName>
    </submittedName>
</protein>
<dbReference type="GO" id="GO:0007187">
    <property type="term" value="P:G protein-coupled receptor signaling pathway, coupled to cyclic nucleotide second messenger"/>
    <property type="evidence" value="ECO:0007669"/>
    <property type="project" value="TreeGrafter"/>
</dbReference>
<dbReference type="Gene3D" id="1.20.1070.10">
    <property type="entry name" value="Rhodopsin 7-helix transmembrane proteins"/>
    <property type="match status" value="1"/>
</dbReference>
<feature type="transmembrane region" description="Helical" evidence="9">
    <location>
        <begin position="243"/>
        <end position="263"/>
    </location>
</feature>
<gene>
    <name evidence="11" type="ORF">P5673_021102</name>
</gene>
<evidence type="ECO:0000256" key="3">
    <source>
        <dbReference type="ARBA" id="ARBA00022692"/>
    </source>
</evidence>
<keyword evidence="6 9" id="KW-0472">Membrane</keyword>
<dbReference type="EMBL" id="JARQWQ010000053">
    <property type="protein sequence ID" value="KAK2556888.1"/>
    <property type="molecule type" value="Genomic_DNA"/>
</dbReference>
<dbReference type="PROSITE" id="PS50262">
    <property type="entry name" value="G_PROTEIN_RECEP_F1_2"/>
    <property type="match status" value="1"/>
</dbReference>
<sequence length="333" mass="37905">MVNLTSCRGNLTCENNEMEPEDDGLLHRTPLGRGVIAVFAFQSLLIILANSLVFLLFAKTRYLRTKTNYCLVSLAASDFLAGLVSLPLVLACSTMSLPELCVSMDLCQRFLSISTILHLLVATLERYFKIMSPFKYTSMVTKHRVVLLLLSVWTFSCFASFIQLAWINIRGPPTEKIHQLDTAYAIFCLAALAFLPFLIIACIDGHIFSFIRKEQKLRYNLTQGKLLHNMETKQRKGRHDRKAAIIYAIMTMVFAFGWFPYFIITLLFDLGLITSAFPFAADIIMVVLKFSTALINPLLYTFFKNDFKNALQGMMRTRQQKLQRSEELTTTVV</sequence>
<organism evidence="11 12">
    <name type="scientific">Acropora cervicornis</name>
    <name type="common">Staghorn coral</name>
    <dbReference type="NCBI Taxonomy" id="6130"/>
    <lineage>
        <taxon>Eukaryota</taxon>
        <taxon>Metazoa</taxon>
        <taxon>Cnidaria</taxon>
        <taxon>Anthozoa</taxon>
        <taxon>Hexacorallia</taxon>
        <taxon>Scleractinia</taxon>
        <taxon>Astrocoeniina</taxon>
        <taxon>Acroporidae</taxon>
        <taxon>Acropora</taxon>
    </lineage>
</organism>